<accession>A0A9D2J578</accession>
<dbReference type="InterPro" id="IPR037038">
    <property type="entry name" value="HepT-like_sf"/>
</dbReference>
<dbReference type="EMBL" id="DXBY01000218">
    <property type="protein sequence ID" value="HIZ36622.1"/>
    <property type="molecule type" value="Genomic_DNA"/>
</dbReference>
<keyword evidence="4" id="KW-0547">Nucleotide-binding</keyword>
<keyword evidence="3" id="KW-0540">Nuclease</keyword>
<protein>
    <submittedName>
        <fullName evidence="7">DUF86 domain-containing protein</fullName>
    </submittedName>
</protein>
<gene>
    <name evidence="7" type="ORF">H9815_12655</name>
</gene>
<organism evidence="7 8">
    <name type="scientific">Candidatus Ruania gallistercoris</name>
    <dbReference type="NCBI Taxonomy" id="2838746"/>
    <lineage>
        <taxon>Bacteria</taxon>
        <taxon>Bacillati</taxon>
        <taxon>Actinomycetota</taxon>
        <taxon>Actinomycetes</taxon>
        <taxon>Micrococcales</taxon>
        <taxon>Ruaniaceae</taxon>
        <taxon>Ruania</taxon>
    </lineage>
</organism>
<dbReference type="InterPro" id="IPR008201">
    <property type="entry name" value="HepT-like"/>
</dbReference>
<dbReference type="Proteomes" id="UP000824037">
    <property type="component" value="Unassembled WGS sequence"/>
</dbReference>
<dbReference type="GO" id="GO:0004540">
    <property type="term" value="F:RNA nuclease activity"/>
    <property type="evidence" value="ECO:0007669"/>
    <property type="project" value="InterPro"/>
</dbReference>
<sequence>MRPESAAHLWDAAEAARTVHGFVADRTEAAFMADLMLRSAVERQLEILGEALNRLRNEDPETAARVPDLDRIVGMRNVIAHEYGDIDYAIVWAAVTRRVPTLLPVLQALLERAGSAPEVAEGSPVDRGPSS</sequence>
<reference evidence="7" key="2">
    <citation type="submission" date="2021-04" db="EMBL/GenBank/DDBJ databases">
        <authorList>
            <person name="Gilroy R."/>
        </authorList>
    </citation>
    <scope>NUCLEOTIDE SEQUENCE</scope>
    <source>
        <strain evidence="7">ChiGjej4B4-7305</strain>
    </source>
</reference>
<comment type="similarity">
    <text evidence="6">Belongs to the HepT RNase toxin family.</text>
</comment>
<dbReference type="GO" id="GO:0110001">
    <property type="term" value="C:toxin-antitoxin complex"/>
    <property type="evidence" value="ECO:0007669"/>
    <property type="project" value="InterPro"/>
</dbReference>
<evidence type="ECO:0000256" key="2">
    <source>
        <dbReference type="ARBA" id="ARBA00022649"/>
    </source>
</evidence>
<name>A0A9D2J578_9MICO</name>
<dbReference type="AlphaFoldDB" id="A0A9D2J578"/>
<keyword evidence="1" id="KW-0597">Phosphoprotein</keyword>
<dbReference type="GO" id="GO:0016787">
    <property type="term" value="F:hydrolase activity"/>
    <property type="evidence" value="ECO:0007669"/>
    <property type="project" value="UniProtKB-KW"/>
</dbReference>
<evidence type="ECO:0000313" key="7">
    <source>
        <dbReference type="EMBL" id="HIZ36622.1"/>
    </source>
</evidence>
<dbReference type="InterPro" id="IPR051813">
    <property type="entry name" value="HepT_RNase_toxin"/>
</dbReference>
<evidence type="ECO:0000256" key="3">
    <source>
        <dbReference type="ARBA" id="ARBA00022722"/>
    </source>
</evidence>
<evidence type="ECO:0000256" key="4">
    <source>
        <dbReference type="ARBA" id="ARBA00022741"/>
    </source>
</evidence>
<dbReference type="GO" id="GO:0000166">
    <property type="term" value="F:nucleotide binding"/>
    <property type="evidence" value="ECO:0007669"/>
    <property type="project" value="UniProtKB-KW"/>
</dbReference>
<proteinExistence type="inferred from homology"/>
<evidence type="ECO:0000256" key="5">
    <source>
        <dbReference type="ARBA" id="ARBA00022801"/>
    </source>
</evidence>
<evidence type="ECO:0000313" key="8">
    <source>
        <dbReference type="Proteomes" id="UP000824037"/>
    </source>
</evidence>
<dbReference type="PANTHER" id="PTHR34139">
    <property type="entry name" value="UPF0331 PROTEIN MJ0127"/>
    <property type="match status" value="1"/>
</dbReference>
<keyword evidence="2" id="KW-1277">Toxin-antitoxin system</keyword>
<dbReference type="Pfam" id="PF01934">
    <property type="entry name" value="HepT-like"/>
    <property type="match status" value="1"/>
</dbReference>
<dbReference type="Gene3D" id="1.20.120.580">
    <property type="entry name" value="bsu32300-like"/>
    <property type="match status" value="1"/>
</dbReference>
<reference evidence="7" key="1">
    <citation type="journal article" date="2021" name="PeerJ">
        <title>Extensive microbial diversity within the chicken gut microbiome revealed by metagenomics and culture.</title>
        <authorList>
            <person name="Gilroy R."/>
            <person name="Ravi A."/>
            <person name="Getino M."/>
            <person name="Pursley I."/>
            <person name="Horton D.L."/>
            <person name="Alikhan N.F."/>
            <person name="Baker D."/>
            <person name="Gharbi K."/>
            <person name="Hall N."/>
            <person name="Watson M."/>
            <person name="Adriaenssens E.M."/>
            <person name="Foster-Nyarko E."/>
            <person name="Jarju S."/>
            <person name="Secka A."/>
            <person name="Antonio M."/>
            <person name="Oren A."/>
            <person name="Chaudhuri R.R."/>
            <person name="La Ragione R."/>
            <person name="Hildebrand F."/>
            <person name="Pallen M.J."/>
        </authorList>
    </citation>
    <scope>NUCLEOTIDE SEQUENCE</scope>
    <source>
        <strain evidence="7">ChiGjej4B4-7305</strain>
    </source>
</reference>
<evidence type="ECO:0000256" key="6">
    <source>
        <dbReference type="ARBA" id="ARBA00024207"/>
    </source>
</evidence>
<evidence type="ECO:0000256" key="1">
    <source>
        <dbReference type="ARBA" id="ARBA00022553"/>
    </source>
</evidence>
<keyword evidence="5" id="KW-0378">Hydrolase</keyword>
<dbReference type="PANTHER" id="PTHR34139:SF1">
    <property type="entry name" value="RNASE MJ1380-RELATED"/>
    <property type="match status" value="1"/>
</dbReference>
<comment type="caution">
    <text evidence="7">The sequence shown here is derived from an EMBL/GenBank/DDBJ whole genome shotgun (WGS) entry which is preliminary data.</text>
</comment>